<feature type="region of interest" description="Disordered" evidence="1">
    <location>
        <begin position="67"/>
        <end position="212"/>
    </location>
</feature>
<accession>A0A409YLR5</accession>
<feature type="compositionally biased region" description="Polar residues" evidence="1">
    <location>
        <begin position="199"/>
        <end position="209"/>
    </location>
</feature>
<gene>
    <name evidence="2" type="ORF">CVT26_001470</name>
</gene>
<name>A0A409YLR5_9AGAR</name>
<feature type="compositionally biased region" description="Basic and acidic residues" evidence="1">
    <location>
        <begin position="232"/>
        <end position="243"/>
    </location>
</feature>
<protein>
    <submittedName>
        <fullName evidence="2">Uncharacterized protein</fullName>
    </submittedName>
</protein>
<dbReference type="InParanoid" id="A0A409YLR5"/>
<reference evidence="2 3" key="1">
    <citation type="journal article" date="2018" name="Evol. Lett.">
        <title>Horizontal gene cluster transfer increased hallucinogenic mushroom diversity.</title>
        <authorList>
            <person name="Reynolds H.T."/>
            <person name="Vijayakumar V."/>
            <person name="Gluck-Thaler E."/>
            <person name="Korotkin H.B."/>
            <person name="Matheny P.B."/>
            <person name="Slot J.C."/>
        </authorList>
    </citation>
    <scope>NUCLEOTIDE SEQUENCE [LARGE SCALE GENOMIC DNA]</scope>
    <source>
        <strain evidence="2 3">SRW20</strain>
    </source>
</reference>
<dbReference type="EMBL" id="NHYE01000678">
    <property type="protein sequence ID" value="PPR04019.1"/>
    <property type="molecule type" value="Genomic_DNA"/>
</dbReference>
<feature type="compositionally biased region" description="Polar residues" evidence="1">
    <location>
        <begin position="349"/>
        <end position="358"/>
    </location>
</feature>
<evidence type="ECO:0000256" key="1">
    <source>
        <dbReference type="SAM" id="MobiDB-lite"/>
    </source>
</evidence>
<proteinExistence type="predicted"/>
<feature type="compositionally biased region" description="Basic residues" evidence="1">
    <location>
        <begin position="67"/>
        <end position="82"/>
    </location>
</feature>
<dbReference type="Proteomes" id="UP000284706">
    <property type="component" value="Unassembled WGS sequence"/>
</dbReference>
<sequence>MLREDSPPPADGSSSEEPQPRSSPTRSSPSPELGGSSYKSLGAYLDRLYHLKTKRLQKYRKERRLKRRLRKEREKRKWKKKLQAAAWGIGAEDTDGSFDGDEGYGISQEELEEEVTSDSNSSTEEEEEEEEEEGEEEEDEEEEGHADDEKSDGGEDTEDDECGEGGGGEAEDGEGEGGNENPPRDDGASKGAKAGDSPASMQEHSSGVQQAAACMEDDPFIAGSASAAALSAEEKGQGREKGKGKAKAKPMSATIEEVEDEDNIRRRFRVPRAVSEDEMDWVPAEQAPTSEPATSEPAEQATESNKAARAPQAVETPLPADAGMAKTAGPEGPARQDSPGVHEEGPQGAASQSTSSSRRFVWPARRVAGVRKSGRPSKEFIEECRKLSEALHKDILAFAEAWGQRPDLVYRLAFLDFSPHRPVNP</sequence>
<evidence type="ECO:0000313" key="2">
    <source>
        <dbReference type="EMBL" id="PPR04019.1"/>
    </source>
</evidence>
<feature type="compositionally biased region" description="Low complexity" evidence="1">
    <location>
        <begin position="13"/>
        <end position="32"/>
    </location>
</feature>
<comment type="caution">
    <text evidence="2">The sequence shown here is derived from an EMBL/GenBank/DDBJ whole genome shotgun (WGS) entry which is preliminary data.</text>
</comment>
<organism evidence="2 3">
    <name type="scientific">Gymnopilus dilepis</name>
    <dbReference type="NCBI Taxonomy" id="231916"/>
    <lineage>
        <taxon>Eukaryota</taxon>
        <taxon>Fungi</taxon>
        <taxon>Dikarya</taxon>
        <taxon>Basidiomycota</taxon>
        <taxon>Agaricomycotina</taxon>
        <taxon>Agaricomycetes</taxon>
        <taxon>Agaricomycetidae</taxon>
        <taxon>Agaricales</taxon>
        <taxon>Agaricineae</taxon>
        <taxon>Hymenogastraceae</taxon>
        <taxon>Gymnopilus</taxon>
    </lineage>
</organism>
<keyword evidence="3" id="KW-1185">Reference proteome</keyword>
<feature type="region of interest" description="Disordered" evidence="1">
    <location>
        <begin position="1"/>
        <end position="39"/>
    </location>
</feature>
<feature type="compositionally biased region" description="Acidic residues" evidence="1">
    <location>
        <begin position="123"/>
        <end position="146"/>
    </location>
</feature>
<evidence type="ECO:0000313" key="3">
    <source>
        <dbReference type="Proteomes" id="UP000284706"/>
    </source>
</evidence>
<feature type="region of interest" description="Disordered" evidence="1">
    <location>
        <begin position="225"/>
        <end position="363"/>
    </location>
</feature>
<dbReference type="AlphaFoldDB" id="A0A409YLR5"/>
<feature type="compositionally biased region" description="Acidic residues" evidence="1">
    <location>
        <begin position="92"/>
        <end position="102"/>
    </location>
</feature>
<feature type="compositionally biased region" description="Acidic residues" evidence="1">
    <location>
        <begin position="154"/>
        <end position="177"/>
    </location>
</feature>